<dbReference type="InterPro" id="IPR044770">
    <property type="entry name" value="MFS_spinster-like"/>
</dbReference>
<dbReference type="Gene3D" id="1.20.1250.20">
    <property type="entry name" value="MFS general substrate transporter like domains"/>
    <property type="match status" value="1"/>
</dbReference>
<feature type="transmembrane region" description="Helical" evidence="7">
    <location>
        <begin position="147"/>
        <end position="167"/>
    </location>
</feature>
<feature type="transmembrane region" description="Helical" evidence="7">
    <location>
        <begin position="17"/>
        <end position="38"/>
    </location>
</feature>
<dbReference type="Proteomes" id="UP000187209">
    <property type="component" value="Unassembled WGS sequence"/>
</dbReference>
<dbReference type="GO" id="GO:0022857">
    <property type="term" value="F:transmembrane transporter activity"/>
    <property type="evidence" value="ECO:0007669"/>
    <property type="project" value="InterPro"/>
</dbReference>
<feature type="transmembrane region" description="Helical" evidence="7">
    <location>
        <begin position="173"/>
        <end position="191"/>
    </location>
</feature>
<feature type="transmembrane region" description="Helical" evidence="7">
    <location>
        <begin position="318"/>
        <end position="337"/>
    </location>
</feature>
<accession>A0A1R2BD56</accession>
<feature type="transmembrane region" description="Helical" evidence="7">
    <location>
        <begin position="58"/>
        <end position="77"/>
    </location>
</feature>
<keyword evidence="5 7" id="KW-0472">Membrane</keyword>
<evidence type="ECO:0000256" key="1">
    <source>
        <dbReference type="ARBA" id="ARBA00004141"/>
    </source>
</evidence>
<feature type="transmembrane region" description="Helical" evidence="7">
    <location>
        <begin position="343"/>
        <end position="369"/>
    </location>
</feature>
<feature type="transmembrane region" description="Helical" evidence="7">
    <location>
        <begin position="224"/>
        <end position="248"/>
    </location>
</feature>
<dbReference type="PANTHER" id="PTHR23505:SF79">
    <property type="entry name" value="PROTEIN SPINSTER"/>
    <property type="match status" value="1"/>
</dbReference>
<protein>
    <recommendedName>
        <fullName evidence="8">Major facilitator superfamily (MFS) profile domain-containing protein</fullName>
    </recommendedName>
</protein>
<feature type="domain" description="Major facilitator superfamily (MFS) profile" evidence="8">
    <location>
        <begin position="16"/>
        <end position="437"/>
    </location>
</feature>
<name>A0A1R2BD56_9CILI</name>
<evidence type="ECO:0000256" key="4">
    <source>
        <dbReference type="ARBA" id="ARBA00022989"/>
    </source>
</evidence>
<evidence type="ECO:0000256" key="5">
    <source>
        <dbReference type="ARBA" id="ARBA00023136"/>
    </source>
</evidence>
<dbReference type="EMBL" id="MPUH01000735">
    <property type="protein sequence ID" value="OMJ74698.1"/>
    <property type="molecule type" value="Genomic_DNA"/>
</dbReference>
<dbReference type="PROSITE" id="PS50850">
    <property type="entry name" value="MFS"/>
    <property type="match status" value="1"/>
</dbReference>
<dbReference type="PANTHER" id="PTHR23505">
    <property type="entry name" value="SPINSTER"/>
    <property type="match status" value="1"/>
</dbReference>
<comment type="caution">
    <text evidence="9">The sequence shown here is derived from an EMBL/GenBank/DDBJ whole genome shotgun (WGS) entry which is preliminary data.</text>
</comment>
<reference evidence="9 10" key="1">
    <citation type="submission" date="2016-11" db="EMBL/GenBank/DDBJ databases">
        <title>The macronuclear genome of Stentor coeruleus: a giant cell with tiny introns.</title>
        <authorList>
            <person name="Slabodnick M."/>
            <person name="Ruby J.G."/>
            <person name="Reiff S.B."/>
            <person name="Swart E.C."/>
            <person name="Gosai S."/>
            <person name="Prabakaran S."/>
            <person name="Witkowska E."/>
            <person name="Larue G.E."/>
            <person name="Fisher S."/>
            <person name="Freeman R.M."/>
            <person name="Gunawardena J."/>
            <person name="Chu W."/>
            <person name="Stover N.A."/>
            <person name="Gregory B.D."/>
            <person name="Nowacki M."/>
            <person name="Derisi J."/>
            <person name="Roy S.W."/>
            <person name="Marshall W.F."/>
            <person name="Sood P."/>
        </authorList>
    </citation>
    <scope>NUCLEOTIDE SEQUENCE [LARGE SCALE GENOMIC DNA]</scope>
    <source>
        <strain evidence="9">WM001</strain>
    </source>
</reference>
<evidence type="ECO:0000256" key="2">
    <source>
        <dbReference type="ARBA" id="ARBA00022448"/>
    </source>
</evidence>
<dbReference type="InterPro" id="IPR011701">
    <property type="entry name" value="MFS"/>
</dbReference>
<evidence type="ECO:0000256" key="3">
    <source>
        <dbReference type="ARBA" id="ARBA00022692"/>
    </source>
</evidence>
<feature type="transmembrane region" description="Helical" evidence="7">
    <location>
        <begin position="409"/>
        <end position="436"/>
    </location>
</feature>
<sequence>MARLLLDEFSLNPLQHLLLYISIGCIINLDQASFAALLPVMKSPIPIGLSLSNSDLGIIGSFSMLFSTIFSPISVYFSQTKNSHHILFLTLLIWSSGVLLTSFSQGFWTLFLSRSVTSIGICPLVPLSYACLLEITPEPQKNLRISIFTYNQIIGSVIGVIYGPLLMYLLGSWRYSFALEILFISPLLFILHKAKENPKLVFPSDEGQKSGLLTQIKTLFGNSVYVGMVSTFAAMSFVNVGFAYWVIYNQTIDYLQNYFKIDPSTGNIAFAFIQLVTGVIGIGLGPVILNFMLRSLAEDLEKKIIDETRFDNFRVSKATFLCFLLSIGIFTFGLFGALSNNVIFFLIGLSLCFFFTSLASGPATIAMLFAVPKNLKGQSGALACIFSCVFGNFLAPFAIGIFFDWAGYYWGMVFNASWSFLGLVSIFLTFNIGVIFI</sequence>
<evidence type="ECO:0000259" key="8">
    <source>
        <dbReference type="PROSITE" id="PS50850"/>
    </source>
</evidence>
<comment type="similarity">
    <text evidence="6">Belongs to the major facilitator superfamily. Spinster (TC 2.A.1.49) family.</text>
</comment>
<feature type="transmembrane region" description="Helical" evidence="7">
    <location>
        <begin position="268"/>
        <end position="293"/>
    </location>
</feature>
<gene>
    <name evidence="9" type="ORF">SteCoe_26342</name>
</gene>
<organism evidence="9 10">
    <name type="scientific">Stentor coeruleus</name>
    <dbReference type="NCBI Taxonomy" id="5963"/>
    <lineage>
        <taxon>Eukaryota</taxon>
        <taxon>Sar</taxon>
        <taxon>Alveolata</taxon>
        <taxon>Ciliophora</taxon>
        <taxon>Postciliodesmatophora</taxon>
        <taxon>Heterotrichea</taxon>
        <taxon>Heterotrichida</taxon>
        <taxon>Stentoridae</taxon>
        <taxon>Stentor</taxon>
    </lineage>
</organism>
<dbReference type="AlphaFoldDB" id="A0A1R2BD56"/>
<feature type="transmembrane region" description="Helical" evidence="7">
    <location>
        <begin position="116"/>
        <end position="135"/>
    </location>
</feature>
<evidence type="ECO:0000256" key="6">
    <source>
        <dbReference type="ARBA" id="ARBA00024338"/>
    </source>
</evidence>
<feature type="transmembrane region" description="Helical" evidence="7">
    <location>
        <begin position="86"/>
        <end position="110"/>
    </location>
</feature>
<evidence type="ECO:0000313" key="10">
    <source>
        <dbReference type="Proteomes" id="UP000187209"/>
    </source>
</evidence>
<feature type="transmembrane region" description="Helical" evidence="7">
    <location>
        <begin position="381"/>
        <end position="403"/>
    </location>
</feature>
<keyword evidence="2" id="KW-0813">Transport</keyword>
<dbReference type="PROSITE" id="PS51257">
    <property type="entry name" value="PROKAR_LIPOPROTEIN"/>
    <property type="match status" value="1"/>
</dbReference>
<keyword evidence="4 7" id="KW-1133">Transmembrane helix</keyword>
<evidence type="ECO:0000256" key="7">
    <source>
        <dbReference type="SAM" id="Phobius"/>
    </source>
</evidence>
<dbReference type="Pfam" id="PF07690">
    <property type="entry name" value="MFS_1"/>
    <property type="match status" value="1"/>
</dbReference>
<proteinExistence type="inferred from homology"/>
<keyword evidence="3 7" id="KW-0812">Transmembrane</keyword>
<dbReference type="SUPFAM" id="SSF103473">
    <property type="entry name" value="MFS general substrate transporter"/>
    <property type="match status" value="1"/>
</dbReference>
<dbReference type="InterPro" id="IPR036259">
    <property type="entry name" value="MFS_trans_sf"/>
</dbReference>
<dbReference type="OrthoDB" id="6499973at2759"/>
<comment type="subcellular location">
    <subcellularLocation>
        <location evidence="1">Membrane</location>
        <topology evidence="1">Multi-pass membrane protein</topology>
    </subcellularLocation>
</comment>
<evidence type="ECO:0000313" key="9">
    <source>
        <dbReference type="EMBL" id="OMJ74698.1"/>
    </source>
</evidence>
<dbReference type="InterPro" id="IPR020846">
    <property type="entry name" value="MFS_dom"/>
</dbReference>
<keyword evidence="10" id="KW-1185">Reference proteome</keyword>
<dbReference type="GO" id="GO:0016020">
    <property type="term" value="C:membrane"/>
    <property type="evidence" value="ECO:0007669"/>
    <property type="project" value="UniProtKB-SubCell"/>
</dbReference>